<dbReference type="InterPro" id="IPR036390">
    <property type="entry name" value="WH_DNA-bd_sf"/>
</dbReference>
<dbReference type="GO" id="GO:0006351">
    <property type="term" value="P:DNA-templated transcription"/>
    <property type="evidence" value="ECO:0007669"/>
    <property type="project" value="TreeGrafter"/>
</dbReference>
<sequence length="299" mass="33967">MTNNQLFDGIIIFVQVVKSESFSAAAHLLGHSSSHVSKEVNKLENRLGVRLLNRTTRSLSLTPEGEAYFEQCIQLIQGAEDAVSLITHHEASPRGTLRINCPIGFSHQHLQPILVEYAKRYPNVILDLDLTDKRIDVIADGYDLAIRAAAQLDESSLICKAIYKSCIYTVASPDYLERKGRPYHPFELTKHDCICYSNLKSPYRWEYIDKSNQLINVDVRPRVKTNDGNIELAMTLAGQGICRLPEFYIADNLKTGQLEILFEDLPETEVNVYLLYPSRKHLSPKVRCFIDLIEEMLAK</sequence>
<evidence type="ECO:0000313" key="5">
    <source>
        <dbReference type="EMBL" id="SPY43886.1"/>
    </source>
</evidence>
<dbReference type="EMBL" id="UATL01000005">
    <property type="protein sequence ID" value="SPY43886.1"/>
    <property type="molecule type" value="Genomic_DNA"/>
</dbReference>
<proteinExistence type="inferred from homology"/>
<dbReference type="Gene3D" id="1.10.10.10">
    <property type="entry name" value="Winged helix-like DNA-binding domain superfamily/Winged helix DNA-binding domain"/>
    <property type="match status" value="1"/>
</dbReference>
<dbReference type="PANTHER" id="PTHR30537">
    <property type="entry name" value="HTH-TYPE TRANSCRIPTIONAL REGULATOR"/>
    <property type="match status" value="1"/>
</dbReference>
<keyword evidence="2" id="KW-0805">Transcription regulation</keyword>
<dbReference type="InterPro" id="IPR005119">
    <property type="entry name" value="LysR_subst-bd"/>
</dbReference>
<dbReference type="PROSITE" id="PS50931">
    <property type="entry name" value="HTH_LYSR"/>
    <property type="match status" value="1"/>
</dbReference>
<dbReference type="SUPFAM" id="SSF46785">
    <property type="entry name" value="Winged helix' DNA-binding domain"/>
    <property type="match status" value="1"/>
</dbReference>
<dbReference type="SUPFAM" id="SSF53850">
    <property type="entry name" value="Periplasmic binding protein-like II"/>
    <property type="match status" value="1"/>
</dbReference>
<dbReference type="InterPro" id="IPR036388">
    <property type="entry name" value="WH-like_DNA-bd_sf"/>
</dbReference>
<dbReference type="Pfam" id="PF03466">
    <property type="entry name" value="LysR_substrate"/>
    <property type="match status" value="1"/>
</dbReference>
<dbReference type="FunFam" id="1.10.10.10:FF:000001">
    <property type="entry name" value="LysR family transcriptional regulator"/>
    <property type="match status" value="1"/>
</dbReference>
<dbReference type="GO" id="GO:0003700">
    <property type="term" value="F:DNA-binding transcription factor activity"/>
    <property type="evidence" value="ECO:0007669"/>
    <property type="project" value="InterPro"/>
</dbReference>
<dbReference type="OrthoDB" id="9786526at2"/>
<comment type="similarity">
    <text evidence="1">Belongs to the LysR transcriptional regulatory family.</text>
</comment>
<dbReference type="InterPro" id="IPR000847">
    <property type="entry name" value="LysR_HTH_N"/>
</dbReference>
<dbReference type="RefSeq" id="WP_005305391.1">
    <property type="nucleotide sequence ID" value="NZ_PYOG01000017.1"/>
</dbReference>
<gene>
    <name evidence="5" type="primary">dmlR_9</name>
    <name evidence="5" type="ORF">NCTC11647_02819</name>
</gene>
<dbReference type="CDD" id="cd08422">
    <property type="entry name" value="PBP2_CrgA_like"/>
    <property type="match status" value="1"/>
</dbReference>
<evidence type="ECO:0000313" key="6">
    <source>
        <dbReference type="Proteomes" id="UP000251647"/>
    </source>
</evidence>
<reference evidence="5 6" key="1">
    <citation type="submission" date="2018-06" db="EMBL/GenBank/DDBJ databases">
        <authorList>
            <consortium name="Pathogen Informatics"/>
            <person name="Doyle S."/>
        </authorList>
    </citation>
    <scope>NUCLEOTIDE SEQUENCE [LARGE SCALE GENOMIC DNA]</scope>
    <source>
        <strain evidence="5 6">NCTC11647</strain>
    </source>
</reference>
<evidence type="ECO:0000256" key="2">
    <source>
        <dbReference type="ARBA" id="ARBA00023015"/>
    </source>
</evidence>
<dbReference type="PANTHER" id="PTHR30537:SF5">
    <property type="entry name" value="HTH-TYPE TRANSCRIPTIONAL ACTIVATOR TTDR-RELATED"/>
    <property type="match status" value="1"/>
</dbReference>
<keyword evidence="3" id="KW-0238">DNA-binding</keyword>
<dbReference type="AlphaFoldDB" id="A0A2T3QHU3"/>
<organism evidence="5 6">
    <name type="scientific">Photobacterium damselae</name>
    <dbReference type="NCBI Taxonomy" id="38293"/>
    <lineage>
        <taxon>Bacteria</taxon>
        <taxon>Pseudomonadati</taxon>
        <taxon>Pseudomonadota</taxon>
        <taxon>Gammaproteobacteria</taxon>
        <taxon>Vibrionales</taxon>
        <taxon>Vibrionaceae</taxon>
        <taxon>Photobacterium</taxon>
    </lineage>
</organism>
<dbReference type="Pfam" id="PF00126">
    <property type="entry name" value="HTH_1"/>
    <property type="match status" value="1"/>
</dbReference>
<dbReference type="Gene3D" id="3.40.190.290">
    <property type="match status" value="1"/>
</dbReference>
<evidence type="ECO:0000256" key="4">
    <source>
        <dbReference type="ARBA" id="ARBA00023163"/>
    </source>
</evidence>
<dbReference type="Proteomes" id="UP000251647">
    <property type="component" value="Unassembled WGS sequence"/>
</dbReference>
<protein>
    <submittedName>
        <fullName evidence="5">D-malate degradation protein R</fullName>
    </submittedName>
</protein>
<dbReference type="InterPro" id="IPR058163">
    <property type="entry name" value="LysR-type_TF_proteobact-type"/>
</dbReference>
<evidence type="ECO:0000256" key="1">
    <source>
        <dbReference type="ARBA" id="ARBA00009437"/>
    </source>
</evidence>
<evidence type="ECO:0000256" key="3">
    <source>
        <dbReference type="ARBA" id="ARBA00023125"/>
    </source>
</evidence>
<dbReference type="GO" id="GO:0043565">
    <property type="term" value="F:sequence-specific DNA binding"/>
    <property type="evidence" value="ECO:0007669"/>
    <property type="project" value="TreeGrafter"/>
</dbReference>
<keyword evidence="4" id="KW-0804">Transcription</keyword>
<name>A0A2T3QHU3_PHODM</name>
<accession>A0A2T3QHU3</accession>